<evidence type="ECO:0000256" key="3">
    <source>
        <dbReference type="ARBA" id="ARBA00022980"/>
    </source>
</evidence>
<dbReference type="SUPFAM" id="SSF50715">
    <property type="entry name" value="Ribosomal protein L25-like"/>
    <property type="match status" value="1"/>
</dbReference>
<evidence type="ECO:0000256" key="5">
    <source>
        <dbReference type="HAMAP-Rule" id="MF_01334"/>
    </source>
</evidence>
<reference evidence="9" key="1">
    <citation type="journal article" date="2020" name="mSystems">
        <title>Genome- and Community-Level Interaction Insights into Carbon Utilization and Element Cycling Functions of Hydrothermarchaeota in Hydrothermal Sediment.</title>
        <authorList>
            <person name="Zhou Z."/>
            <person name="Liu Y."/>
            <person name="Xu W."/>
            <person name="Pan J."/>
            <person name="Luo Z.H."/>
            <person name="Li M."/>
        </authorList>
    </citation>
    <scope>NUCLEOTIDE SEQUENCE [LARGE SCALE GENOMIC DNA]</scope>
    <source>
        <strain evidence="9">HyVt-458</strain>
    </source>
</reference>
<dbReference type="Pfam" id="PF14693">
    <property type="entry name" value="Ribosomal_TL5_C"/>
    <property type="match status" value="1"/>
</dbReference>
<keyword evidence="1 5" id="KW-0699">rRNA-binding</keyword>
<keyword evidence="3 5" id="KW-0689">Ribosomal protein</keyword>
<dbReference type="InterPro" id="IPR020057">
    <property type="entry name" value="Ribosomal_bL25_b-dom"/>
</dbReference>
<dbReference type="NCBIfam" id="TIGR00731">
    <property type="entry name" value="bL25_bact_ctc"/>
    <property type="match status" value="1"/>
</dbReference>
<dbReference type="NCBIfam" id="NF004130">
    <property type="entry name" value="PRK05618.1-5"/>
    <property type="match status" value="1"/>
</dbReference>
<gene>
    <name evidence="5" type="primary">rplY</name>
    <name evidence="5" type="synonym">ctc</name>
    <name evidence="9" type="ORF">ENJ12_03555</name>
</gene>
<protein>
    <recommendedName>
        <fullName evidence="5">Large ribosomal subunit protein bL25</fullName>
    </recommendedName>
    <alternativeName>
        <fullName evidence="5">General stress protein CTC</fullName>
    </alternativeName>
</protein>
<dbReference type="GO" id="GO:0008097">
    <property type="term" value="F:5S rRNA binding"/>
    <property type="evidence" value="ECO:0007669"/>
    <property type="project" value="InterPro"/>
</dbReference>
<dbReference type="InterPro" id="IPR001021">
    <property type="entry name" value="Ribosomal_bL25_long"/>
</dbReference>
<sequence length="218" mass="23867">MSDILTIQAVARNDGGKGASRRLRREGLVPGIIYGGGQDPEMVATAHNKLLQLLEHEAFYSSIVEVEIDGKKQRVVLKDLQRHPAKPFILHFDLQRVAATDRIKMNVPLHFTGEESAPGIKAGGSISHTIVDLEIICEAQNLPEYIDVDVSGMDVGDMLHLTDIKLPEGVEIVALTHGDEHEHDELVAAMQAKAKAVEEEEEAPAETETPEEPASEEE</sequence>
<feature type="region of interest" description="Disordered" evidence="6">
    <location>
        <begin position="192"/>
        <end position="218"/>
    </location>
</feature>
<feature type="domain" description="Large ribosomal subunit protein bL25 L25" evidence="7">
    <location>
        <begin position="7"/>
        <end position="94"/>
    </location>
</feature>
<dbReference type="GO" id="GO:0022625">
    <property type="term" value="C:cytosolic large ribosomal subunit"/>
    <property type="evidence" value="ECO:0007669"/>
    <property type="project" value="TreeGrafter"/>
</dbReference>
<dbReference type="GO" id="GO:0006412">
    <property type="term" value="P:translation"/>
    <property type="evidence" value="ECO:0007669"/>
    <property type="project" value="UniProtKB-UniRule"/>
</dbReference>
<dbReference type="AlphaFoldDB" id="A0A831WCL4"/>
<comment type="similarity">
    <text evidence="5">Belongs to the bacterial ribosomal protein bL25 family. CTC subfamily.</text>
</comment>
<dbReference type="InterPro" id="IPR020055">
    <property type="entry name" value="Ribosomal_bL25_short"/>
</dbReference>
<dbReference type="InterPro" id="IPR037121">
    <property type="entry name" value="Ribosomal_bL25_C"/>
</dbReference>
<dbReference type="PANTHER" id="PTHR33284">
    <property type="entry name" value="RIBOSOMAL PROTEIN L25/GLN-TRNA SYNTHETASE, ANTI-CODON-BINDING DOMAIN-CONTAINING PROTEIN"/>
    <property type="match status" value="1"/>
</dbReference>
<dbReference type="HAMAP" id="MF_01334">
    <property type="entry name" value="Ribosomal_bL25_CTC"/>
    <property type="match status" value="1"/>
</dbReference>
<dbReference type="HAMAP" id="MF_01336">
    <property type="entry name" value="Ribosomal_bL25"/>
    <property type="match status" value="1"/>
</dbReference>
<proteinExistence type="inferred from homology"/>
<keyword evidence="2 5" id="KW-0694">RNA-binding</keyword>
<organism evidence="9">
    <name type="scientific">Thiolapillus brandeum</name>
    <dbReference type="NCBI Taxonomy" id="1076588"/>
    <lineage>
        <taxon>Bacteria</taxon>
        <taxon>Pseudomonadati</taxon>
        <taxon>Pseudomonadota</taxon>
        <taxon>Gammaproteobacteria</taxon>
        <taxon>Chromatiales</taxon>
        <taxon>Sedimenticolaceae</taxon>
        <taxon>Thiolapillus</taxon>
    </lineage>
</organism>
<evidence type="ECO:0000256" key="1">
    <source>
        <dbReference type="ARBA" id="ARBA00022730"/>
    </source>
</evidence>
<dbReference type="InterPro" id="IPR029751">
    <property type="entry name" value="Ribosomal_L25_dom"/>
</dbReference>
<dbReference type="Proteomes" id="UP000886339">
    <property type="component" value="Unassembled WGS sequence"/>
</dbReference>
<evidence type="ECO:0000256" key="4">
    <source>
        <dbReference type="ARBA" id="ARBA00023274"/>
    </source>
</evidence>
<evidence type="ECO:0000256" key="2">
    <source>
        <dbReference type="ARBA" id="ARBA00022884"/>
    </source>
</evidence>
<dbReference type="InterPro" id="IPR020056">
    <property type="entry name" value="Rbsml_bL25/Gln-tRNA_synth_N"/>
</dbReference>
<dbReference type="CDD" id="cd00495">
    <property type="entry name" value="Ribosomal_L25_TL5_CTC"/>
    <property type="match status" value="1"/>
</dbReference>
<dbReference type="NCBIfam" id="NF004128">
    <property type="entry name" value="PRK05618.1-2"/>
    <property type="match status" value="1"/>
</dbReference>
<dbReference type="NCBIfam" id="NF004612">
    <property type="entry name" value="PRK05943.1"/>
    <property type="match status" value="1"/>
</dbReference>
<evidence type="ECO:0000259" key="8">
    <source>
        <dbReference type="Pfam" id="PF14693"/>
    </source>
</evidence>
<dbReference type="GO" id="GO:0003735">
    <property type="term" value="F:structural constituent of ribosome"/>
    <property type="evidence" value="ECO:0007669"/>
    <property type="project" value="InterPro"/>
</dbReference>
<dbReference type="Pfam" id="PF01386">
    <property type="entry name" value="Ribosomal_L25p"/>
    <property type="match status" value="1"/>
</dbReference>
<comment type="caution">
    <text evidence="9">The sequence shown here is derived from an EMBL/GenBank/DDBJ whole genome shotgun (WGS) entry which is preliminary data.</text>
</comment>
<comment type="subunit">
    <text evidence="5">Part of the 50S ribosomal subunit; part of the 5S rRNA/L5/L18/L25 subcomplex. Contacts the 5S rRNA. Binds to the 5S rRNA independently of L5 and L18.</text>
</comment>
<dbReference type="InterPro" id="IPR011035">
    <property type="entry name" value="Ribosomal_bL25/Gln-tRNA_synth"/>
</dbReference>
<comment type="function">
    <text evidence="5">This is one of the proteins that binds to the 5S RNA in the ribosome where it forms part of the central protuberance.</text>
</comment>
<evidence type="ECO:0000256" key="6">
    <source>
        <dbReference type="SAM" id="MobiDB-lite"/>
    </source>
</evidence>
<name>A0A831WCL4_9GAMM</name>
<feature type="domain" description="Large ribosomal subunit protein bL25 beta" evidence="8">
    <location>
        <begin position="103"/>
        <end position="191"/>
    </location>
</feature>
<dbReference type="InterPro" id="IPR020930">
    <property type="entry name" value="Ribosomal_uL5_bac-type"/>
</dbReference>
<evidence type="ECO:0000259" key="7">
    <source>
        <dbReference type="Pfam" id="PF01386"/>
    </source>
</evidence>
<feature type="compositionally biased region" description="Acidic residues" evidence="6">
    <location>
        <begin position="198"/>
        <end position="218"/>
    </location>
</feature>
<keyword evidence="4 5" id="KW-0687">Ribonucleoprotein</keyword>
<dbReference type="Gene3D" id="2.170.120.20">
    <property type="entry name" value="Ribosomal protein L25, beta domain"/>
    <property type="match status" value="1"/>
</dbReference>
<accession>A0A831WCL4</accession>
<dbReference type="PANTHER" id="PTHR33284:SF1">
    <property type="entry name" value="RIBOSOMAL PROTEIN L25_GLN-TRNA SYNTHETASE, ANTI-CODON-BINDING DOMAIN-CONTAINING PROTEIN"/>
    <property type="match status" value="1"/>
</dbReference>
<dbReference type="Gene3D" id="2.40.240.10">
    <property type="entry name" value="Ribosomal Protein L25, Chain P"/>
    <property type="match status" value="1"/>
</dbReference>
<evidence type="ECO:0000313" key="9">
    <source>
        <dbReference type="EMBL" id="HEC05899.1"/>
    </source>
</evidence>
<dbReference type="EMBL" id="DRLF01000133">
    <property type="protein sequence ID" value="HEC05899.1"/>
    <property type="molecule type" value="Genomic_DNA"/>
</dbReference>